<evidence type="ECO:0000313" key="2">
    <source>
        <dbReference type="Proteomes" id="UP000184774"/>
    </source>
</evidence>
<proteinExistence type="predicted"/>
<dbReference type="EMBL" id="FSSB01000004">
    <property type="protein sequence ID" value="SIO92749.1"/>
    <property type="molecule type" value="Genomic_DNA"/>
</dbReference>
<dbReference type="AlphaFoldDB" id="A0A1N6LZY2"/>
<sequence>MLAWCAYFTHPARISTLVLSRKVMHARVHFSAFNCLFLCKLCLLNKSDTYSGMTAHL</sequence>
<protein>
    <submittedName>
        <fullName evidence="1">Uncharacterized protein</fullName>
    </submittedName>
</protein>
<accession>A0A1N6LZY2</accession>
<dbReference type="Proteomes" id="UP000184774">
    <property type="component" value="Unassembled WGS sequence"/>
</dbReference>
<evidence type="ECO:0000313" key="1">
    <source>
        <dbReference type="EMBL" id="SIO92749.1"/>
    </source>
</evidence>
<organism evidence="1 2">
    <name type="scientific">Vibrio spartinae</name>
    <dbReference type="NCBI Taxonomy" id="1918945"/>
    <lineage>
        <taxon>Bacteria</taxon>
        <taxon>Pseudomonadati</taxon>
        <taxon>Pseudomonadota</taxon>
        <taxon>Gammaproteobacteria</taxon>
        <taxon>Vibrionales</taxon>
        <taxon>Vibrionaceae</taxon>
        <taxon>Vibrio</taxon>
    </lineage>
</organism>
<reference evidence="1 2" key="1">
    <citation type="submission" date="2016-12" db="EMBL/GenBank/DDBJ databases">
        <authorList>
            <person name="Song W.-J."/>
            <person name="Kurnit D.M."/>
        </authorList>
    </citation>
    <scope>NUCLEOTIDE SEQUENCE [LARGE SCALE GENOMIC DNA]</scope>
    <source>
        <strain evidence="1 2">CECT 9026</strain>
    </source>
</reference>
<name>A0A1N6LZY2_9VIBR</name>
<gene>
    <name evidence="1" type="ORF">VSP9026_00367</name>
</gene>